<name>A0A4V6P821_PHOLU</name>
<proteinExistence type="predicted"/>
<comment type="caution">
    <text evidence="1">The sequence shown here is derived from an EMBL/GenBank/DDBJ whole genome shotgun (WGS) entry which is preliminary data.</text>
</comment>
<sequence length="213" mass="24824">MLVVSSFEVTESGRRTQPWNKTENAIRDGQYYDLRQNPELIETSLEDFYPYSDQPAVQTFYSMLKWINSNDSCLESTDCLLSGEPIQNVRAKLFSCSHEITGRFEFFIREYELNTSKDTIGWVYDKLSLYLQIERPNFRKGSFRIAPLVTDYITPAGDKLKGYRFCIYFQAYGNGIDDTWLSLNTAFNGLFETLKRLNFEMFSGRAEPLYKAI</sequence>
<gene>
    <name evidence="1" type="ORF">C5468_23025</name>
</gene>
<dbReference type="Proteomes" id="UP000295550">
    <property type="component" value="Unassembled WGS sequence"/>
</dbReference>
<evidence type="ECO:0000313" key="1">
    <source>
        <dbReference type="EMBL" id="TDB44105.1"/>
    </source>
</evidence>
<accession>A0A4V6P821</accession>
<reference evidence="1 2" key="1">
    <citation type="journal article" date="2019" name="Int. J. Syst. Evol. Microbiol.">
        <title>Photorhabdus khanii subsp. guanajuatensis subsp. nov., isolated from Heterorhabditis atacamensis, and Photorhabdus luminescens subsp. mexicana subsp. nov., isolated from Heterorhabditis mexicana entomopathogenic nematodes.</title>
        <authorList>
            <person name="Machado R.A.R."/>
            <person name="Bruno P."/>
            <person name="Arce C.C.M."/>
            <person name="Liechti N."/>
            <person name="Kohler A."/>
            <person name="Bernal J."/>
            <person name="Bruggmann R."/>
            <person name="Turlings T.C.J."/>
        </authorList>
    </citation>
    <scope>NUCLEOTIDE SEQUENCE [LARGE SCALE GENOMIC DNA]</scope>
    <source>
        <strain evidence="1 2">MEX47-22</strain>
    </source>
</reference>
<protein>
    <submittedName>
        <fullName evidence="1">Uncharacterized protein</fullName>
    </submittedName>
</protein>
<dbReference type="EMBL" id="PUJX01000042">
    <property type="protein sequence ID" value="TDB44105.1"/>
    <property type="molecule type" value="Genomic_DNA"/>
</dbReference>
<organism evidence="1 2">
    <name type="scientific">Photorhabdus luminescens subsp. mexicana</name>
    <dbReference type="NCBI Taxonomy" id="2100167"/>
    <lineage>
        <taxon>Bacteria</taxon>
        <taxon>Pseudomonadati</taxon>
        <taxon>Pseudomonadota</taxon>
        <taxon>Gammaproteobacteria</taxon>
        <taxon>Enterobacterales</taxon>
        <taxon>Morganellaceae</taxon>
        <taxon>Photorhabdus</taxon>
    </lineage>
</organism>
<evidence type="ECO:0000313" key="2">
    <source>
        <dbReference type="Proteomes" id="UP000295550"/>
    </source>
</evidence>
<dbReference type="RefSeq" id="WP_132348415.1">
    <property type="nucleotide sequence ID" value="NZ_CAWOLF010000042.1"/>
</dbReference>
<dbReference type="AlphaFoldDB" id="A0A4V6P821"/>